<protein>
    <submittedName>
        <fullName evidence="1">Uncharacterized protein</fullName>
    </submittedName>
</protein>
<dbReference type="EMBL" id="BGPR01000887">
    <property type="protein sequence ID" value="GBM39144.1"/>
    <property type="molecule type" value="Genomic_DNA"/>
</dbReference>
<accession>A0A4Y2FHS8</accession>
<dbReference type="Proteomes" id="UP000499080">
    <property type="component" value="Unassembled WGS sequence"/>
</dbReference>
<evidence type="ECO:0000313" key="1">
    <source>
        <dbReference type="EMBL" id="GBM39144.1"/>
    </source>
</evidence>
<keyword evidence="2" id="KW-1185">Reference proteome</keyword>
<gene>
    <name evidence="1" type="ORF">AVEN_59860_1</name>
</gene>
<comment type="caution">
    <text evidence="1">The sequence shown here is derived from an EMBL/GenBank/DDBJ whole genome shotgun (WGS) entry which is preliminary data.</text>
</comment>
<evidence type="ECO:0000313" key="2">
    <source>
        <dbReference type="Proteomes" id="UP000499080"/>
    </source>
</evidence>
<name>A0A4Y2FHS8_ARAVE</name>
<dbReference type="AlphaFoldDB" id="A0A4Y2FHS8"/>
<sequence>MPLIREKTSINCNGCLAPSFHTLLQIIQQLLRHSSERWTNLFNLAWVKSRPSPLSQVSAAVFTSPFEENLVQEKYLEPGLGAKSGLYGRVASDFPLELSQQFLNFASSMEPGIDMQKDDAITQHARAFASNGFTMAQRALFPFSEIEEILIWNKVLFKQ</sequence>
<organism evidence="1 2">
    <name type="scientific">Araneus ventricosus</name>
    <name type="common">Orbweaver spider</name>
    <name type="synonym">Epeira ventricosa</name>
    <dbReference type="NCBI Taxonomy" id="182803"/>
    <lineage>
        <taxon>Eukaryota</taxon>
        <taxon>Metazoa</taxon>
        <taxon>Ecdysozoa</taxon>
        <taxon>Arthropoda</taxon>
        <taxon>Chelicerata</taxon>
        <taxon>Arachnida</taxon>
        <taxon>Araneae</taxon>
        <taxon>Araneomorphae</taxon>
        <taxon>Entelegynae</taxon>
        <taxon>Araneoidea</taxon>
        <taxon>Araneidae</taxon>
        <taxon>Araneus</taxon>
    </lineage>
</organism>
<reference evidence="1 2" key="1">
    <citation type="journal article" date="2019" name="Sci. Rep.">
        <title>Orb-weaving spider Araneus ventricosus genome elucidates the spidroin gene catalogue.</title>
        <authorList>
            <person name="Kono N."/>
            <person name="Nakamura H."/>
            <person name="Ohtoshi R."/>
            <person name="Moran D.A.P."/>
            <person name="Shinohara A."/>
            <person name="Yoshida Y."/>
            <person name="Fujiwara M."/>
            <person name="Mori M."/>
            <person name="Tomita M."/>
            <person name="Arakawa K."/>
        </authorList>
    </citation>
    <scope>NUCLEOTIDE SEQUENCE [LARGE SCALE GENOMIC DNA]</scope>
</reference>
<proteinExistence type="predicted"/>